<sequence>MSTDSCMYSASESIAAVNSISKAVGCGSYDGATDPDEVLHCLRNKPAQDLCAVKAVKLLPTFENEFIPCRPSLAMEEGYFDPYDAMISVTANEGAFIFNILSDKEALKDDLNSYEWERLRVSLQSLIGVFLRGRVFSVAMDYMKNVHIKDKVALRKMVADMLGNQLFYCPTRVFAEKYSATGNNVYAVVFGHRSAKSRLPEWFGATHLEEVPFVFGIPFLNRANYTDKDREFSADAMKMIASFARTGKPTLPDGKEWPKFTSEHPDFMWLQAGNYTIAEDFASSACDLWKQSLCNS</sequence>
<gene>
    <name evidence="1" type="ORF">HPB49_024609</name>
</gene>
<protein>
    <submittedName>
        <fullName evidence="1">Uncharacterized protein</fullName>
    </submittedName>
</protein>
<accession>A0ACB8CNJ3</accession>
<organism evidence="1 2">
    <name type="scientific">Dermacentor silvarum</name>
    <name type="common">Tick</name>
    <dbReference type="NCBI Taxonomy" id="543639"/>
    <lineage>
        <taxon>Eukaryota</taxon>
        <taxon>Metazoa</taxon>
        <taxon>Ecdysozoa</taxon>
        <taxon>Arthropoda</taxon>
        <taxon>Chelicerata</taxon>
        <taxon>Arachnida</taxon>
        <taxon>Acari</taxon>
        <taxon>Parasitiformes</taxon>
        <taxon>Ixodida</taxon>
        <taxon>Ixodoidea</taxon>
        <taxon>Ixodidae</taxon>
        <taxon>Rhipicephalinae</taxon>
        <taxon>Dermacentor</taxon>
    </lineage>
</organism>
<reference evidence="1" key="1">
    <citation type="submission" date="2020-05" db="EMBL/GenBank/DDBJ databases">
        <title>Large-scale comparative analyses of tick genomes elucidate their genetic diversity and vector capacities.</title>
        <authorList>
            <person name="Jia N."/>
            <person name="Wang J."/>
            <person name="Shi W."/>
            <person name="Du L."/>
            <person name="Sun Y."/>
            <person name="Zhan W."/>
            <person name="Jiang J."/>
            <person name="Wang Q."/>
            <person name="Zhang B."/>
            <person name="Ji P."/>
            <person name="Sakyi L.B."/>
            <person name="Cui X."/>
            <person name="Yuan T."/>
            <person name="Jiang B."/>
            <person name="Yang W."/>
            <person name="Lam T.T.-Y."/>
            <person name="Chang Q."/>
            <person name="Ding S."/>
            <person name="Wang X."/>
            <person name="Zhu J."/>
            <person name="Ruan X."/>
            <person name="Zhao L."/>
            <person name="Wei J."/>
            <person name="Que T."/>
            <person name="Du C."/>
            <person name="Cheng J."/>
            <person name="Dai P."/>
            <person name="Han X."/>
            <person name="Huang E."/>
            <person name="Gao Y."/>
            <person name="Liu J."/>
            <person name="Shao H."/>
            <person name="Ye R."/>
            <person name="Li L."/>
            <person name="Wei W."/>
            <person name="Wang X."/>
            <person name="Wang C."/>
            <person name="Yang T."/>
            <person name="Huo Q."/>
            <person name="Li W."/>
            <person name="Guo W."/>
            <person name="Chen H."/>
            <person name="Zhou L."/>
            <person name="Ni X."/>
            <person name="Tian J."/>
            <person name="Zhou Y."/>
            <person name="Sheng Y."/>
            <person name="Liu T."/>
            <person name="Pan Y."/>
            <person name="Xia L."/>
            <person name="Li J."/>
            <person name="Zhao F."/>
            <person name="Cao W."/>
        </authorList>
    </citation>
    <scope>NUCLEOTIDE SEQUENCE</scope>
    <source>
        <strain evidence="1">Dsil-2018</strain>
    </source>
</reference>
<name>A0ACB8CNJ3_DERSI</name>
<comment type="caution">
    <text evidence="1">The sequence shown here is derived from an EMBL/GenBank/DDBJ whole genome shotgun (WGS) entry which is preliminary data.</text>
</comment>
<proteinExistence type="predicted"/>
<evidence type="ECO:0000313" key="2">
    <source>
        <dbReference type="Proteomes" id="UP000821865"/>
    </source>
</evidence>
<evidence type="ECO:0000313" key="1">
    <source>
        <dbReference type="EMBL" id="KAH7946420.1"/>
    </source>
</evidence>
<dbReference type="Proteomes" id="UP000821865">
    <property type="component" value="Chromosome 6"/>
</dbReference>
<dbReference type="EMBL" id="CM023475">
    <property type="protein sequence ID" value="KAH7946420.1"/>
    <property type="molecule type" value="Genomic_DNA"/>
</dbReference>
<keyword evidence="2" id="KW-1185">Reference proteome</keyword>